<dbReference type="Pfam" id="PF02771">
    <property type="entry name" value="Acyl-CoA_dh_N"/>
    <property type="match status" value="1"/>
</dbReference>
<keyword evidence="1 5" id="KW-0560">Oxidoreductase</keyword>
<dbReference type="InterPro" id="IPR037069">
    <property type="entry name" value="AcylCoA_DH/ox_N_sf"/>
</dbReference>
<gene>
    <name evidence="5" type="ORF">FPZ45_04100</name>
</gene>
<dbReference type="NCBIfam" id="TIGR04022">
    <property type="entry name" value="sulfur_SfnB"/>
    <property type="match status" value="1"/>
</dbReference>
<dbReference type="Proteomes" id="UP000316330">
    <property type="component" value="Unassembled WGS sequence"/>
</dbReference>
<keyword evidence="6" id="KW-1185">Reference proteome</keyword>
<dbReference type="InterPro" id="IPR009100">
    <property type="entry name" value="AcylCoA_DH/oxidase_NM_dom_sf"/>
</dbReference>
<dbReference type="InterPro" id="IPR046373">
    <property type="entry name" value="Acyl-CoA_Oxase/DH_mid-dom_sf"/>
</dbReference>
<comment type="caution">
    <text evidence="5">The sequence shown here is derived from an EMBL/GenBank/DDBJ whole genome shotgun (WGS) entry which is preliminary data.</text>
</comment>
<evidence type="ECO:0000256" key="1">
    <source>
        <dbReference type="ARBA" id="ARBA00023002"/>
    </source>
</evidence>
<dbReference type="Pfam" id="PF09084">
    <property type="entry name" value="NMT1"/>
    <property type="match status" value="1"/>
</dbReference>
<proteinExistence type="predicted"/>
<dbReference type="OrthoDB" id="571684at2"/>
<dbReference type="InterPro" id="IPR013786">
    <property type="entry name" value="AcylCoA_DH/ox_N"/>
</dbReference>
<evidence type="ECO:0000313" key="5">
    <source>
        <dbReference type="EMBL" id="TVY03076.1"/>
    </source>
</evidence>
<dbReference type="InterPro" id="IPR036250">
    <property type="entry name" value="AcylCo_DH-like_C"/>
</dbReference>
<dbReference type="GO" id="GO:0008470">
    <property type="term" value="F:3-methylbutanoyl-CoA dehydrogenase activity"/>
    <property type="evidence" value="ECO:0007669"/>
    <property type="project" value="TreeGrafter"/>
</dbReference>
<evidence type="ECO:0000259" key="2">
    <source>
        <dbReference type="Pfam" id="PF02771"/>
    </source>
</evidence>
<dbReference type="GO" id="GO:0006552">
    <property type="term" value="P:L-leucine catabolic process"/>
    <property type="evidence" value="ECO:0007669"/>
    <property type="project" value="TreeGrafter"/>
</dbReference>
<feature type="domain" description="SsuA/THI5-like" evidence="4">
    <location>
        <begin position="87"/>
        <end position="263"/>
    </location>
</feature>
<protein>
    <submittedName>
        <fullName evidence="5">SfnB family sulfur acquisition oxidoreductase</fullName>
        <ecNumber evidence="5">1.-.-.-</ecNumber>
    </submittedName>
</protein>
<reference evidence="5 6" key="1">
    <citation type="submission" date="2019-07" db="EMBL/GenBank/DDBJ databases">
        <authorList>
            <person name="Kim J."/>
        </authorList>
    </citation>
    <scope>NUCLEOTIDE SEQUENCE [LARGE SCALE GENOMIC DNA]</scope>
    <source>
        <strain evidence="5 6">G13</strain>
    </source>
</reference>
<dbReference type="PANTHER" id="PTHR43884:SF12">
    <property type="entry name" value="ISOVALERYL-COA DEHYDROGENASE, MITOCHONDRIAL-RELATED"/>
    <property type="match status" value="1"/>
</dbReference>
<dbReference type="InterPro" id="IPR015168">
    <property type="entry name" value="SsuA/THI5"/>
</dbReference>
<sequence length="766" mass="85425">MRIAALSNTRYISINLKRRKGMSIKIEAPPVVEPEVADVIGLAYELGELPLDLRRRGIPAIRYASAYGSSGLRFSTSTAADYTLQFESPARVLRRLSSGEDIRIVGLTLQYRRESILIRSESPFRTVADLKNTKLNITYSGNPDEVIRIREAKKNLDAALMRTGISSDRLNWLELHHTEGVDDLNAGRRELQALLLGKVDAVYASNALTEQTRQLLGVRELEDYISYNPAVAVLTASSGLIVEHPEWVERILAHLFLASNWASENHGEAHRFAAKQFGLPEEAVESVFSEHLYKQFGTAVTDDNWNRLVHLQKELQSLDLLKQNVSLDDALDQAIIQRAQSLLDGGQIEIPQNEPISQYAESDLPDSFFTDRQPARILTGDEDALEAARTFAEEIRPGASERDRRRKLPLWEMKRLAELGLLGLVVPKAYGGPDVSTRTLVEIFKIISHADGSIGQIPQNHHFFLKSIELIGSEEQKSFFFSEVLKGAQFGNALAERSGNKGEKRILTSIRKSGGEEGYELSGSKYYSTGALYSHWIPVTALDEDEKRLTAFVPRHASGVTVLDDWSGIGQRTTASGSVVLREVKVPERDLFQHWKIFEGPQYFSAFGQIMHAAVDIGIAKAALEDAALFVRERTRPAYGSGATSASEEPDLIRRFGELGIRLQAAEALLDRAADAIDAAKKDLNAETAGQAALTVDSAKWLVTETAIEITNALFEVAGTSSMDRKYNYDRHWRNVRIHTLHDPARLKLHNVGKWFLNGVYHEFKI</sequence>
<dbReference type="Gene3D" id="3.40.190.10">
    <property type="entry name" value="Periplasmic binding protein-like II"/>
    <property type="match status" value="1"/>
</dbReference>
<organism evidence="5 6">
    <name type="scientific">Cohnella terricola</name>
    <dbReference type="NCBI Taxonomy" id="1289167"/>
    <lineage>
        <taxon>Bacteria</taxon>
        <taxon>Bacillati</taxon>
        <taxon>Bacillota</taxon>
        <taxon>Bacilli</taxon>
        <taxon>Bacillales</taxon>
        <taxon>Paenibacillaceae</taxon>
        <taxon>Cohnella</taxon>
    </lineage>
</organism>
<dbReference type="PANTHER" id="PTHR43884">
    <property type="entry name" value="ACYL-COA DEHYDROGENASE"/>
    <property type="match status" value="1"/>
</dbReference>
<evidence type="ECO:0000259" key="3">
    <source>
        <dbReference type="Pfam" id="PF08028"/>
    </source>
</evidence>
<dbReference type="Pfam" id="PF08028">
    <property type="entry name" value="Acyl-CoA_dh_2"/>
    <property type="match status" value="1"/>
</dbReference>
<dbReference type="Gene3D" id="1.20.140.10">
    <property type="entry name" value="Butyryl-CoA Dehydrogenase, subunit A, domain 3"/>
    <property type="match status" value="1"/>
</dbReference>
<dbReference type="EMBL" id="VNJJ01000002">
    <property type="protein sequence ID" value="TVY03076.1"/>
    <property type="molecule type" value="Genomic_DNA"/>
</dbReference>
<dbReference type="SUPFAM" id="SSF53850">
    <property type="entry name" value="Periplasmic binding protein-like II"/>
    <property type="match status" value="1"/>
</dbReference>
<accession>A0A559JT66</accession>
<feature type="domain" description="Acyl-CoA dehydrogenase/oxidase N-terminal" evidence="2">
    <location>
        <begin position="385"/>
        <end position="487"/>
    </location>
</feature>
<dbReference type="InterPro" id="IPR023922">
    <property type="entry name" value="S04_starv_induced_SfnB"/>
</dbReference>
<dbReference type="AlphaFoldDB" id="A0A559JT66"/>
<evidence type="ECO:0000313" key="6">
    <source>
        <dbReference type="Proteomes" id="UP000316330"/>
    </source>
</evidence>
<dbReference type="Gene3D" id="1.10.540.10">
    <property type="entry name" value="Acyl-CoA dehydrogenase/oxidase, N-terminal domain"/>
    <property type="match status" value="1"/>
</dbReference>
<dbReference type="GO" id="GO:0050660">
    <property type="term" value="F:flavin adenine dinucleotide binding"/>
    <property type="evidence" value="ECO:0007669"/>
    <property type="project" value="InterPro"/>
</dbReference>
<dbReference type="EC" id="1.-.-.-" evidence="5"/>
<dbReference type="InterPro" id="IPR013107">
    <property type="entry name" value="Acyl-CoA_DH_C"/>
</dbReference>
<feature type="domain" description="Acyl-CoA dehydrogenase C-terminal" evidence="3">
    <location>
        <begin position="610"/>
        <end position="742"/>
    </location>
</feature>
<evidence type="ECO:0000259" key="4">
    <source>
        <dbReference type="Pfam" id="PF09084"/>
    </source>
</evidence>
<dbReference type="SUPFAM" id="SSF56645">
    <property type="entry name" value="Acyl-CoA dehydrogenase NM domain-like"/>
    <property type="match status" value="1"/>
</dbReference>
<dbReference type="Gene3D" id="2.40.110.10">
    <property type="entry name" value="Butyryl-CoA Dehydrogenase, subunit A, domain 2"/>
    <property type="match status" value="1"/>
</dbReference>
<dbReference type="SUPFAM" id="SSF47203">
    <property type="entry name" value="Acyl-CoA dehydrogenase C-terminal domain-like"/>
    <property type="match status" value="1"/>
</dbReference>
<name>A0A559JT66_9BACL</name>